<reference evidence="1 2" key="1">
    <citation type="journal article" date="2014" name="Agronomy (Basel)">
        <title>A Draft Genome Sequence for Ensete ventricosum, the Drought-Tolerant Tree Against Hunger.</title>
        <authorList>
            <person name="Harrison J."/>
            <person name="Moore K.A."/>
            <person name="Paszkiewicz K."/>
            <person name="Jones T."/>
            <person name="Grant M."/>
            <person name="Ambacheew D."/>
            <person name="Muzemil S."/>
            <person name="Studholme D.J."/>
        </authorList>
    </citation>
    <scope>NUCLEOTIDE SEQUENCE [LARGE SCALE GENOMIC DNA]</scope>
</reference>
<protein>
    <recommendedName>
        <fullName evidence="3">Fatty acid hydroxylase domain-containing protein</fullName>
    </recommendedName>
</protein>
<comment type="caution">
    <text evidence="1">The sequence shown here is derived from an EMBL/GenBank/DDBJ whole genome shotgun (WGS) entry which is preliminary data.</text>
</comment>
<gene>
    <name evidence="1" type="ORF">B296_00059046</name>
</gene>
<evidence type="ECO:0000313" key="1">
    <source>
        <dbReference type="EMBL" id="RRT39545.1"/>
    </source>
</evidence>
<dbReference type="PANTHER" id="PTHR11863">
    <property type="entry name" value="STEROL DESATURASE"/>
    <property type="match status" value="1"/>
</dbReference>
<sequence length="97" mass="11441">MDVAVAEDEGWMYDVPASYGPEISRWKSWYHSLHHTQFRTNYCLFMPFYDYIYGTVDMSTEKLYKNSLKGKEVIPDVVHLTHLTTLRSIYLLRIGLS</sequence>
<accession>A0A426XJA9</accession>
<dbReference type="EMBL" id="AMZH03020085">
    <property type="protein sequence ID" value="RRT39545.1"/>
    <property type="molecule type" value="Genomic_DNA"/>
</dbReference>
<organism evidence="1 2">
    <name type="scientific">Ensete ventricosum</name>
    <name type="common">Abyssinian banana</name>
    <name type="synonym">Musa ensete</name>
    <dbReference type="NCBI Taxonomy" id="4639"/>
    <lineage>
        <taxon>Eukaryota</taxon>
        <taxon>Viridiplantae</taxon>
        <taxon>Streptophyta</taxon>
        <taxon>Embryophyta</taxon>
        <taxon>Tracheophyta</taxon>
        <taxon>Spermatophyta</taxon>
        <taxon>Magnoliopsida</taxon>
        <taxon>Liliopsida</taxon>
        <taxon>Zingiberales</taxon>
        <taxon>Musaceae</taxon>
        <taxon>Ensete</taxon>
    </lineage>
</organism>
<name>A0A426XJA9_ENSVE</name>
<dbReference type="Proteomes" id="UP000287651">
    <property type="component" value="Unassembled WGS sequence"/>
</dbReference>
<proteinExistence type="predicted"/>
<dbReference type="InterPro" id="IPR050307">
    <property type="entry name" value="Sterol_Desaturase_Related"/>
</dbReference>
<evidence type="ECO:0000313" key="2">
    <source>
        <dbReference type="Proteomes" id="UP000287651"/>
    </source>
</evidence>
<dbReference type="AlphaFoldDB" id="A0A426XJA9"/>
<evidence type="ECO:0008006" key="3">
    <source>
        <dbReference type="Google" id="ProtNLM"/>
    </source>
</evidence>